<keyword evidence="5" id="KW-0547">Nucleotide-binding</keyword>
<protein>
    <submittedName>
        <fullName evidence="9">Dihydrolipoamide dehydrogenase</fullName>
    </submittedName>
</protein>
<dbReference type="InterPro" id="IPR023753">
    <property type="entry name" value="FAD/NAD-binding_dom"/>
</dbReference>
<feature type="active site" description="Proton acceptor" evidence="4">
    <location>
        <position position="435"/>
    </location>
</feature>
<dbReference type="InterPro" id="IPR036188">
    <property type="entry name" value="FAD/NAD-bd_sf"/>
</dbReference>
<evidence type="ECO:0000256" key="3">
    <source>
        <dbReference type="ARBA" id="ARBA00022827"/>
    </source>
</evidence>
<gene>
    <name evidence="9" type="ORF">SAMN04490248_111102</name>
</gene>
<dbReference type="InterPro" id="IPR016156">
    <property type="entry name" value="FAD/NAD-linked_Rdtase_dimer_sf"/>
</dbReference>
<dbReference type="AlphaFoldDB" id="A0A1H8SDC9"/>
<feature type="binding site" evidence="5">
    <location>
        <position position="262"/>
    </location>
    <ligand>
        <name>NAD(+)</name>
        <dbReference type="ChEBI" id="CHEBI:57540"/>
    </ligand>
</feature>
<keyword evidence="5" id="KW-0520">NAD</keyword>
<dbReference type="NCBIfam" id="NF004939">
    <property type="entry name" value="PRK06292.1-1"/>
    <property type="match status" value="1"/>
</dbReference>
<dbReference type="GO" id="GO:0050660">
    <property type="term" value="F:flavin adenine dinucleotide binding"/>
    <property type="evidence" value="ECO:0007669"/>
    <property type="project" value="TreeGrafter"/>
</dbReference>
<evidence type="ECO:0000313" key="10">
    <source>
        <dbReference type="Proteomes" id="UP000198893"/>
    </source>
</evidence>
<feature type="disulfide bond" description="Redox-active" evidence="6">
    <location>
        <begin position="45"/>
        <end position="50"/>
    </location>
</feature>
<dbReference type="SUPFAM" id="SSF51905">
    <property type="entry name" value="FAD/NAD(P)-binding domain"/>
    <property type="match status" value="1"/>
</dbReference>
<organism evidence="9 10">
    <name type="scientific">Salinihabitans flavidus</name>
    <dbReference type="NCBI Taxonomy" id="569882"/>
    <lineage>
        <taxon>Bacteria</taxon>
        <taxon>Pseudomonadati</taxon>
        <taxon>Pseudomonadota</taxon>
        <taxon>Alphaproteobacteria</taxon>
        <taxon>Rhodobacterales</taxon>
        <taxon>Roseobacteraceae</taxon>
        <taxon>Salinihabitans</taxon>
    </lineage>
</organism>
<evidence type="ECO:0000256" key="2">
    <source>
        <dbReference type="ARBA" id="ARBA00022630"/>
    </source>
</evidence>
<evidence type="ECO:0000256" key="6">
    <source>
        <dbReference type="PIRSR" id="PIRSR000350-4"/>
    </source>
</evidence>
<dbReference type="Pfam" id="PF07992">
    <property type="entry name" value="Pyr_redox_2"/>
    <property type="match status" value="1"/>
</dbReference>
<comment type="cofactor">
    <cofactor evidence="5">
        <name>FAD</name>
        <dbReference type="ChEBI" id="CHEBI:57692"/>
    </cofactor>
    <text evidence="5">Binds 1 FAD per subunit.</text>
</comment>
<dbReference type="InterPro" id="IPR036324">
    <property type="entry name" value="Mn/Fe_SOD_N_sf"/>
</dbReference>
<dbReference type="PIRSF" id="PIRSF000350">
    <property type="entry name" value="Mercury_reductase_MerA"/>
    <property type="match status" value="1"/>
</dbReference>
<dbReference type="Gene3D" id="3.30.390.30">
    <property type="match status" value="1"/>
</dbReference>
<dbReference type="SUPFAM" id="SSF55424">
    <property type="entry name" value="FAD/NAD-linked reductases, dimerisation (C-terminal) domain"/>
    <property type="match status" value="1"/>
</dbReference>
<keyword evidence="2" id="KW-0285">Flavoprotein</keyword>
<dbReference type="GO" id="GO:0003955">
    <property type="term" value="F:NAD(P)H dehydrogenase (quinone) activity"/>
    <property type="evidence" value="ECO:0007669"/>
    <property type="project" value="TreeGrafter"/>
</dbReference>
<comment type="similarity">
    <text evidence="1">Belongs to the class-I pyridine nucleotide-disulfide oxidoreductase family.</text>
</comment>
<feature type="binding site" evidence="5">
    <location>
        <begin position="179"/>
        <end position="186"/>
    </location>
    <ligand>
        <name>NAD(+)</name>
        <dbReference type="ChEBI" id="CHEBI:57540"/>
    </ligand>
</feature>
<dbReference type="InterPro" id="IPR001100">
    <property type="entry name" value="Pyr_nuc-diS_OxRdtase"/>
</dbReference>
<dbReference type="InterPro" id="IPR004099">
    <property type="entry name" value="Pyr_nucl-diS_OxRdtase_dimer"/>
</dbReference>
<dbReference type="Gene3D" id="3.50.50.60">
    <property type="entry name" value="FAD/NAD(P)-binding domain"/>
    <property type="match status" value="3"/>
</dbReference>
<evidence type="ECO:0000313" key="9">
    <source>
        <dbReference type="EMBL" id="SEO76193.1"/>
    </source>
</evidence>
<feature type="binding site" evidence="5">
    <location>
        <position position="54"/>
    </location>
    <ligand>
        <name>FAD</name>
        <dbReference type="ChEBI" id="CHEBI:57692"/>
    </ligand>
</feature>
<evidence type="ECO:0000256" key="4">
    <source>
        <dbReference type="PIRSR" id="PIRSR000350-2"/>
    </source>
</evidence>
<evidence type="ECO:0000256" key="1">
    <source>
        <dbReference type="ARBA" id="ARBA00007532"/>
    </source>
</evidence>
<dbReference type="STRING" id="569882.SAMN04490248_111102"/>
<feature type="domain" description="Pyridine nucleotide-disulphide oxidoreductase dimerisation" evidence="7">
    <location>
        <begin position="343"/>
        <end position="445"/>
    </location>
</feature>
<dbReference type="Pfam" id="PF02852">
    <property type="entry name" value="Pyr_redox_dim"/>
    <property type="match status" value="1"/>
</dbReference>
<sequence>MNTDTHRADVAVIGAGTAGLAAERHARREGARTLLIDPDFAGTTCATVGCMPSKLLIAAAEAADGARRAVEFGVHAAPHVNGRDVMQRVRRLRDDFVRGVLEDITALPEGTCIRASARFEAPGVLALDNGERVEARSVVIATGASPALPAPYEAVAQNVLTNATVFGLDVLPETLGVIGAGPLGLEMAQAMHRLGVRVELFDAGDRLAGLPAESSAALFDILTQSFSIHLNCKPDPAPHPEGVALRWRDGEARFDRILMGAGRPPNLKSLALENAGLDLDDHGTPHFDPTTMQCGDAPVFIAGDANHHRPLLHEASQEGTIAGRNAAAFPDLRSTARKVPLSIAFTQPAAAVIGTIPEEDDSGHVTGVVDFADQGRAVVMGQAHGVARLHARASDGKLIGASLCAPGGEHLAHLLAWLIQGEATASEALELPFYHPTLEEGLKTALREVCAQCGLERPWQRDDDPRPGSGRGRPDK</sequence>
<dbReference type="PANTHER" id="PTHR43014">
    <property type="entry name" value="MERCURIC REDUCTASE"/>
    <property type="match status" value="1"/>
</dbReference>
<dbReference type="PRINTS" id="PR00368">
    <property type="entry name" value="FADPNR"/>
</dbReference>
<dbReference type="Proteomes" id="UP000198893">
    <property type="component" value="Unassembled WGS sequence"/>
</dbReference>
<dbReference type="RefSeq" id="WP_093118317.1">
    <property type="nucleotide sequence ID" value="NZ_FODS01000011.1"/>
</dbReference>
<name>A0A1H8SDC9_9RHOB</name>
<dbReference type="EMBL" id="FODS01000011">
    <property type="protein sequence ID" value="SEO76193.1"/>
    <property type="molecule type" value="Genomic_DNA"/>
</dbReference>
<accession>A0A1H8SDC9</accession>
<evidence type="ECO:0000259" key="7">
    <source>
        <dbReference type="Pfam" id="PF02852"/>
    </source>
</evidence>
<reference evidence="9 10" key="1">
    <citation type="submission" date="2016-10" db="EMBL/GenBank/DDBJ databases">
        <authorList>
            <person name="de Groot N.N."/>
        </authorList>
    </citation>
    <scope>NUCLEOTIDE SEQUENCE [LARGE SCALE GENOMIC DNA]</scope>
    <source>
        <strain evidence="9 10">DSM 27842</strain>
    </source>
</reference>
<keyword evidence="10" id="KW-1185">Reference proteome</keyword>
<dbReference type="OrthoDB" id="9776382at2"/>
<dbReference type="PANTHER" id="PTHR43014:SF4">
    <property type="entry name" value="PYRIDINE NUCLEOTIDE-DISULFIDE OXIDOREDUCTASE RCLA-RELATED"/>
    <property type="match status" value="1"/>
</dbReference>
<dbReference type="Gene3D" id="1.10.287.990">
    <property type="entry name" value="Fe,Mn superoxide dismutase (SOD) domain"/>
    <property type="match status" value="1"/>
</dbReference>
<dbReference type="PRINTS" id="PR00411">
    <property type="entry name" value="PNDRDTASEI"/>
</dbReference>
<feature type="domain" description="FAD/NAD(P)-binding" evidence="8">
    <location>
        <begin position="9"/>
        <end position="319"/>
    </location>
</feature>
<evidence type="ECO:0000256" key="5">
    <source>
        <dbReference type="PIRSR" id="PIRSR000350-3"/>
    </source>
</evidence>
<feature type="binding site" evidence="5">
    <location>
        <position position="304"/>
    </location>
    <ligand>
        <name>FAD</name>
        <dbReference type="ChEBI" id="CHEBI:57692"/>
    </ligand>
</feature>
<keyword evidence="3 5" id="KW-0274">FAD</keyword>
<proteinExistence type="inferred from homology"/>
<evidence type="ECO:0000259" key="8">
    <source>
        <dbReference type="Pfam" id="PF07992"/>
    </source>
</evidence>